<evidence type="ECO:0000313" key="2">
    <source>
        <dbReference type="EMBL" id="RHN66943.1"/>
    </source>
</evidence>
<dbReference type="Proteomes" id="UP000265566">
    <property type="component" value="Chromosome 3"/>
</dbReference>
<protein>
    <submittedName>
        <fullName evidence="2">Uncharacterized protein</fullName>
    </submittedName>
</protein>
<dbReference type="EMBL" id="PSQE01000003">
    <property type="protein sequence ID" value="RHN66943.1"/>
    <property type="molecule type" value="Genomic_DNA"/>
</dbReference>
<gene>
    <name evidence="2" type="ORF">MtrunA17_Chr3g0097301</name>
</gene>
<name>A0A396IR18_MEDTR</name>
<proteinExistence type="predicted"/>
<comment type="caution">
    <text evidence="2">The sequence shown here is derived from an EMBL/GenBank/DDBJ whole genome shotgun (WGS) entry which is preliminary data.</text>
</comment>
<sequence>MHLCDAHLSVDQSDLVYEDDENDDDLAAEFNHDDLKQEADEEIKEELNHMTGEENIDELHAATEIHQDLRPCDHIMIDDSQFCDVSHDINNTTLSDDADDINHTHFGDPDEVDPLEINPTEDFVNAQLSHVNDISEPPTSDMAEMEVSQHSSIETHGDISQKGDCSVAV</sequence>
<accession>A0A396IR18</accession>
<organism evidence="2">
    <name type="scientific">Medicago truncatula</name>
    <name type="common">Barrel medic</name>
    <name type="synonym">Medicago tribuloides</name>
    <dbReference type="NCBI Taxonomy" id="3880"/>
    <lineage>
        <taxon>Eukaryota</taxon>
        <taxon>Viridiplantae</taxon>
        <taxon>Streptophyta</taxon>
        <taxon>Embryophyta</taxon>
        <taxon>Tracheophyta</taxon>
        <taxon>Spermatophyta</taxon>
        <taxon>Magnoliopsida</taxon>
        <taxon>eudicotyledons</taxon>
        <taxon>Gunneridae</taxon>
        <taxon>Pentapetalae</taxon>
        <taxon>rosids</taxon>
        <taxon>fabids</taxon>
        <taxon>Fabales</taxon>
        <taxon>Fabaceae</taxon>
        <taxon>Papilionoideae</taxon>
        <taxon>50 kb inversion clade</taxon>
        <taxon>NPAAA clade</taxon>
        <taxon>Hologalegina</taxon>
        <taxon>IRL clade</taxon>
        <taxon>Trifolieae</taxon>
        <taxon>Medicago</taxon>
    </lineage>
</organism>
<dbReference type="AlphaFoldDB" id="A0A396IR18"/>
<dbReference type="Gramene" id="rna15066">
    <property type="protein sequence ID" value="RHN66943.1"/>
    <property type="gene ID" value="gene15066"/>
</dbReference>
<feature type="region of interest" description="Disordered" evidence="1">
    <location>
        <begin position="132"/>
        <end position="169"/>
    </location>
</feature>
<evidence type="ECO:0000256" key="1">
    <source>
        <dbReference type="SAM" id="MobiDB-lite"/>
    </source>
</evidence>
<reference evidence="2" key="1">
    <citation type="journal article" date="2018" name="Nat. Plants">
        <title>Whole-genome landscape of Medicago truncatula symbiotic genes.</title>
        <authorList>
            <person name="Pecrix Y."/>
            <person name="Gamas P."/>
            <person name="Carrere S."/>
        </authorList>
    </citation>
    <scope>NUCLEOTIDE SEQUENCE</scope>
    <source>
        <tissue evidence="2">Leaves</tissue>
    </source>
</reference>